<sequence length="98" mass="10004">MEKQISEEPASGPALDLGFKEGETIKINMKITKKDGSEGGSRTKLKSGNGGFGLLPPPPGGKLPAPPGSSPAGSPAHVPKTDSTTGESWGEFTSAQTR</sequence>
<evidence type="ECO:0000256" key="1">
    <source>
        <dbReference type="SAM" id="MobiDB-lite"/>
    </source>
</evidence>
<feature type="region of interest" description="Disordered" evidence="1">
    <location>
        <begin position="1"/>
        <end position="98"/>
    </location>
</feature>
<gene>
    <name evidence="2" type="ORF">NQ314_003189</name>
</gene>
<evidence type="ECO:0000313" key="3">
    <source>
        <dbReference type="Proteomes" id="UP001162156"/>
    </source>
</evidence>
<reference evidence="2" key="1">
    <citation type="journal article" date="2023" name="Insect Mol. Biol.">
        <title>Genome sequencing provides insights into the evolution of gene families encoding plant cell wall-degrading enzymes in longhorned beetles.</title>
        <authorList>
            <person name="Shin N.R."/>
            <person name="Okamura Y."/>
            <person name="Kirsch R."/>
            <person name="Pauchet Y."/>
        </authorList>
    </citation>
    <scope>NUCLEOTIDE SEQUENCE</scope>
    <source>
        <strain evidence="2">RBIC_L_NR</strain>
    </source>
</reference>
<dbReference type="AlphaFoldDB" id="A0AAV8ZNI0"/>
<accession>A0AAV8ZNI0</accession>
<keyword evidence="3" id="KW-1185">Reference proteome</keyword>
<dbReference type="Proteomes" id="UP001162156">
    <property type="component" value="Unassembled WGS sequence"/>
</dbReference>
<feature type="compositionally biased region" description="Pro residues" evidence="1">
    <location>
        <begin position="55"/>
        <end position="69"/>
    </location>
</feature>
<name>A0AAV8ZNI0_9CUCU</name>
<dbReference type="EMBL" id="JANEYF010000911">
    <property type="protein sequence ID" value="KAJ8966967.1"/>
    <property type="molecule type" value="Genomic_DNA"/>
</dbReference>
<protein>
    <recommendedName>
        <fullName evidence="4">PDZ domain-containing protein</fullName>
    </recommendedName>
</protein>
<organism evidence="2 3">
    <name type="scientific">Rhamnusium bicolor</name>
    <dbReference type="NCBI Taxonomy" id="1586634"/>
    <lineage>
        <taxon>Eukaryota</taxon>
        <taxon>Metazoa</taxon>
        <taxon>Ecdysozoa</taxon>
        <taxon>Arthropoda</taxon>
        <taxon>Hexapoda</taxon>
        <taxon>Insecta</taxon>
        <taxon>Pterygota</taxon>
        <taxon>Neoptera</taxon>
        <taxon>Endopterygota</taxon>
        <taxon>Coleoptera</taxon>
        <taxon>Polyphaga</taxon>
        <taxon>Cucujiformia</taxon>
        <taxon>Chrysomeloidea</taxon>
        <taxon>Cerambycidae</taxon>
        <taxon>Lepturinae</taxon>
        <taxon>Rhagiini</taxon>
        <taxon>Rhamnusium</taxon>
    </lineage>
</organism>
<proteinExistence type="predicted"/>
<evidence type="ECO:0000313" key="2">
    <source>
        <dbReference type="EMBL" id="KAJ8966967.1"/>
    </source>
</evidence>
<evidence type="ECO:0008006" key="4">
    <source>
        <dbReference type="Google" id="ProtNLM"/>
    </source>
</evidence>
<feature type="compositionally biased region" description="Polar residues" evidence="1">
    <location>
        <begin position="81"/>
        <end position="98"/>
    </location>
</feature>
<comment type="caution">
    <text evidence="2">The sequence shown here is derived from an EMBL/GenBank/DDBJ whole genome shotgun (WGS) entry which is preliminary data.</text>
</comment>